<sequence>MDNAAPSDKPSHTGLLRDETVALRWLFGYHDSTPKFPGPCLSGTRLQKTEMMDVIFFSIDIDSLHEDEQTIQQVHIGISTLDTRSLQAFVMNHPDGAKPVMQMIESHHFVIGNSKFKRKKSKQFLFGPFETLTLSGFKAHLDTLTSHRDIVLVFHGGDREQWVLKRLNINIQPLCIIDTVKAAQYPLQLSYRYSLEKLLHELGIPFINLHIAGNDAHFVLRCLLMIAVRDAERHADTSAPPDWLLSTFRKIAQAPRPLFKAEVEGLAMSRQRK</sequence>
<dbReference type="Pfam" id="PF21762">
    <property type="entry name" value="DEDDh_C"/>
    <property type="match status" value="1"/>
</dbReference>
<dbReference type="InterPro" id="IPR036397">
    <property type="entry name" value="RNaseH_sf"/>
</dbReference>
<dbReference type="InterPro" id="IPR048519">
    <property type="entry name" value="Gfd2/YDR514C-like_C"/>
</dbReference>
<reference evidence="2 3" key="1">
    <citation type="submission" date="2024-01" db="EMBL/GenBank/DDBJ databases">
        <title>Complete genome of Cladobotryum mycophilum ATHUM6906.</title>
        <authorList>
            <person name="Christinaki A.C."/>
            <person name="Myridakis A.I."/>
            <person name="Kouvelis V.N."/>
        </authorList>
    </citation>
    <scope>NUCLEOTIDE SEQUENCE [LARGE SCALE GENOMIC DNA]</scope>
    <source>
        <strain evidence="2 3">ATHUM6906</strain>
    </source>
</reference>
<dbReference type="InterPro" id="IPR012337">
    <property type="entry name" value="RNaseH-like_sf"/>
</dbReference>
<gene>
    <name evidence="2" type="ORF">PT974_05560</name>
</gene>
<dbReference type="PANTHER" id="PTHR28083">
    <property type="entry name" value="GOOD FOR FULL DBP5 ACTIVITY PROTEIN 2"/>
    <property type="match status" value="1"/>
</dbReference>
<evidence type="ECO:0000313" key="2">
    <source>
        <dbReference type="EMBL" id="KAK5992160.1"/>
    </source>
</evidence>
<name>A0ABR0SK73_9HYPO</name>
<dbReference type="InterPro" id="IPR040151">
    <property type="entry name" value="Gfd2/YDR514C-like"/>
</dbReference>
<dbReference type="PANTHER" id="PTHR28083:SF1">
    <property type="entry name" value="GOOD FOR FULL DBP5 ACTIVITY PROTEIN 2"/>
    <property type="match status" value="1"/>
</dbReference>
<dbReference type="Proteomes" id="UP001338125">
    <property type="component" value="Unassembled WGS sequence"/>
</dbReference>
<dbReference type="EMBL" id="JAVFKD010000012">
    <property type="protein sequence ID" value="KAK5992160.1"/>
    <property type="molecule type" value="Genomic_DNA"/>
</dbReference>
<organism evidence="2 3">
    <name type="scientific">Cladobotryum mycophilum</name>
    <dbReference type="NCBI Taxonomy" id="491253"/>
    <lineage>
        <taxon>Eukaryota</taxon>
        <taxon>Fungi</taxon>
        <taxon>Dikarya</taxon>
        <taxon>Ascomycota</taxon>
        <taxon>Pezizomycotina</taxon>
        <taxon>Sordariomycetes</taxon>
        <taxon>Hypocreomycetidae</taxon>
        <taxon>Hypocreales</taxon>
        <taxon>Hypocreaceae</taxon>
        <taxon>Cladobotryum</taxon>
    </lineage>
</organism>
<comment type="caution">
    <text evidence="2">The sequence shown here is derived from an EMBL/GenBank/DDBJ whole genome shotgun (WGS) entry which is preliminary data.</text>
</comment>
<accession>A0ABR0SK73</accession>
<keyword evidence="3" id="KW-1185">Reference proteome</keyword>
<dbReference type="SUPFAM" id="SSF53098">
    <property type="entry name" value="Ribonuclease H-like"/>
    <property type="match status" value="1"/>
</dbReference>
<evidence type="ECO:0000259" key="1">
    <source>
        <dbReference type="Pfam" id="PF21762"/>
    </source>
</evidence>
<protein>
    <recommendedName>
        <fullName evidence="1">Gfd2/YDR514C-like C-terminal domain-containing protein</fullName>
    </recommendedName>
</protein>
<evidence type="ECO:0000313" key="3">
    <source>
        <dbReference type="Proteomes" id="UP001338125"/>
    </source>
</evidence>
<proteinExistence type="predicted"/>
<feature type="domain" description="Gfd2/YDR514C-like C-terminal" evidence="1">
    <location>
        <begin position="55"/>
        <end position="225"/>
    </location>
</feature>
<dbReference type="Gene3D" id="3.30.420.10">
    <property type="entry name" value="Ribonuclease H-like superfamily/Ribonuclease H"/>
    <property type="match status" value="1"/>
</dbReference>